<dbReference type="EMBL" id="JAPNMI010000004">
    <property type="protein sequence ID" value="MCY0789898.1"/>
    <property type="molecule type" value="Genomic_DNA"/>
</dbReference>
<protein>
    <submittedName>
        <fullName evidence="7">Efflux RND transporter periplasmic adaptor subunit</fullName>
    </submittedName>
</protein>
<dbReference type="InterPro" id="IPR058637">
    <property type="entry name" value="YknX-like_C"/>
</dbReference>
<dbReference type="SUPFAM" id="SSF111369">
    <property type="entry name" value="HlyD-like secretion proteins"/>
    <property type="match status" value="1"/>
</dbReference>
<proteinExistence type="inferred from homology"/>
<dbReference type="Gene3D" id="2.40.50.100">
    <property type="match status" value="1"/>
</dbReference>
<evidence type="ECO:0000313" key="7">
    <source>
        <dbReference type="EMBL" id="MCY0789898.1"/>
    </source>
</evidence>
<evidence type="ECO:0000313" key="8">
    <source>
        <dbReference type="Proteomes" id="UP001076655"/>
    </source>
</evidence>
<dbReference type="InterPro" id="IPR058792">
    <property type="entry name" value="Beta-barrel_RND_2"/>
</dbReference>
<dbReference type="Gene3D" id="2.40.420.20">
    <property type="match status" value="1"/>
</dbReference>
<comment type="caution">
    <text evidence="7">The sequence shown here is derived from an EMBL/GenBank/DDBJ whole genome shotgun (WGS) entry which is preliminary data.</text>
</comment>
<dbReference type="NCBIfam" id="TIGR01730">
    <property type="entry name" value="RND_mfp"/>
    <property type="match status" value="1"/>
</dbReference>
<comment type="similarity">
    <text evidence="1">Belongs to the membrane fusion protein (MFP) (TC 8.A.1) family.</text>
</comment>
<feature type="domain" description="Multidrug resistance protein MdtA-like barrel-sandwich hybrid" evidence="4">
    <location>
        <begin position="68"/>
        <end position="191"/>
    </location>
</feature>
<feature type="compositionally biased region" description="Polar residues" evidence="2">
    <location>
        <begin position="351"/>
        <end position="370"/>
    </location>
</feature>
<dbReference type="FunFam" id="2.40.30.170:FF:000010">
    <property type="entry name" value="Efflux RND transporter periplasmic adaptor subunit"/>
    <property type="match status" value="1"/>
</dbReference>
<evidence type="ECO:0000259" key="6">
    <source>
        <dbReference type="Pfam" id="PF25989"/>
    </source>
</evidence>
<dbReference type="AlphaFoldDB" id="A0A9Q4GV67"/>
<feature type="region of interest" description="Disordered" evidence="2">
    <location>
        <begin position="347"/>
        <end position="370"/>
    </location>
</feature>
<evidence type="ECO:0000256" key="2">
    <source>
        <dbReference type="SAM" id="MobiDB-lite"/>
    </source>
</evidence>
<feature type="signal peptide" evidence="3">
    <location>
        <begin position="1"/>
        <end position="26"/>
    </location>
</feature>
<name>A0A9Q4GV67_MORMO</name>
<dbReference type="GO" id="GO:1990281">
    <property type="term" value="C:efflux pump complex"/>
    <property type="evidence" value="ECO:0007669"/>
    <property type="project" value="TreeGrafter"/>
</dbReference>
<dbReference type="RefSeq" id="WP_264997966.1">
    <property type="nucleotide sequence ID" value="NZ_BRRE01000007.1"/>
</dbReference>
<dbReference type="InterPro" id="IPR058625">
    <property type="entry name" value="MdtA-like_BSH"/>
</dbReference>
<gene>
    <name evidence="7" type="ORF">N0392_09400</name>
</gene>
<organism evidence="7 8">
    <name type="scientific">Morganella morganii</name>
    <name type="common">Proteus morganii</name>
    <dbReference type="NCBI Taxonomy" id="582"/>
    <lineage>
        <taxon>Bacteria</taxon>
        <taxon>Pseudomonadati</taxon>
        <taxon>Pseudomonadota</taxon>
        <taxon>Gammaproteobacteria</taxon>
        <taxon>Enterobacterales</taxon>
        <taxon>Morganellaceae</taxon>
        <taxon>Morganella</taxon>
    </lineage>
</organism>
<dbReference type="InterPro" id="IPR006143">
    <property type="entry name" value="RND_pump_MFP"/>
</dbReference>
<sequence length="370" mass="39509">MKKKYVIGSAAAAVLLAGAAGTYVMASGQDDTADGQYIMPPVQVALAPVEETGLNRTLAGVGELEAARQVLVAPETAGRITAIRFVSGDTVKEGQPLVQLNDAIEQGELAKLQAQLRNTEQLHNRTTQLFSKNMVAAAQVDNTRAERDMARGAIRQTQAQIAQKTIRAPFSGTLGIRQVHEGQYVQAGDPVVSLINADTLKINFSLDEQAVPQLYTGQPVTVLADAWPGETFSAKIVAVDPLIDKSRTVRVQAELPNHDGRLKAGMYAGVQVSQKEASRVLAVPETAVTYSAYGDTVFVAQKSEDNRLIARRTAVKTGKRWDGKTEITEGLTAGMQVVTSGQLRLSDGSPIVQSDSDTLAAAQTTASRRK</sequence>
<dbReference type="Gene3D" id="2.40.30.170">
    <property type="match status" value="1"/>
</dbReference>
<dbReference type="GO" id="GO:0015562">
    <property type="term" value="F:efflux transmembrane transporter activity"/>
    <property type="evidence" value="ECO:0007669"/>
    <property type="project" value="TreeGrafter"/>
</dbReference>
<evidence type="ECO:0000256" key="3">
    <source>
        <dbReference type="SAM" id="SignalP"/>
    </source>
</evidence>
<feature type="domain" description="YknX-like C-terminal permuted SH3-like" evidence="6">
    <location>
        <begin position="280"/>
        <end position="351"/>
    </location>
</feature>
<evidence type="ECO:0000259" key="4">
    <source>
        <dbReference type="Pfam" id="PF25917"/>
    </source>
</evidence>
<reference evidence="7" key="1">
    <citation type="submission" date="2022-08" db="EMBL/GenBank/DDBJ databases">
        <authorList>
            <person name="Dale J.L."/>
        </authorList>
    </citation>
    <scope>NUCLEOTIDE SEQUENCE</scope>
    <source>
        <strain evidence="7">2022EL-00758</strain>
    </source>
</reference>
<feature type="domain" description="CusB-like beta-barrel" evidence="5">
    <location>
        <begin position="203"/>
        <end position="275"/>
    </location>
</feature>
<feature type="chain" id="PRO_5040162739" evidence="3">
    <location>
        <begin position="27"/>
        <end position="370"/>
    </location>
</feature>
<dbReference type="PANTHER" id="PTHR30469:SF29">
    <property type="entry name" value="BLR2860 PROTEIN"/>
    <property type="match status" value="1"/>
</dbReference>
<evidence type="ECO:0000259" key="5">
    <source>
        <dbReference type="Pfam" id="PF25954"/>
    </source>
</evidence>
<dbReference type="Pfam" id="PF25989">
    <property type="entry name" value="YknX_C"/>
    <property type="match status" value="1"/>
</dbReference>
<dbReference type="PANTHER" id="PTHR30469">
    <property type="entry name" value="MULTIDRUG RESISTANCE PROTEIN MDTA"/>
    <property type="match status" value="1"/>
</dbReference>
<accession>A0A9Q4GV67</accession>
<keyword evidence="3" id="KW-0732">Signal</keyword>
<dbReference type="Pfam" id="PF25954">
    <property type="entry name" value="Beta-barrel_RND_2"/>
    <property type="match status" value="1"/>
</dbReference>
<evidence type="ECO:0000256" key="1">
    <source>
        <dbReference type="ARBA" id="ARBA00009477"/>
    </source>
</evidence>
<dbReference type="Pfam" id="PF25917">
    <property type="entry name" value="BSH_RND"/>
    <property type="match status" value="1"/>
</dbReference>
<dbReference type="Proteomes" id="UP001076655">
    <property type="component" value="Unassembled WGS sequence"/>
</dbReference>
<dbReference type="Gene3D" id="1.10.287.470">
    <property type="entry name" value="Helix hairpin bin"/>
    <property type="match status" value="1"/>
</dbReference>